<keyword evidence="2" id="KW-1185">Reference proteome</keyword>
<dbReference type="EMBL" id="FIZX01000002">
    <property type="protein sequence ID" value="CZF80951.1"/>
    <property type="molecule type" value="Genomic_DNA"/>
</dbReference>
<dbReference type="InterPro" id="IPR021409">
    <property type="entry name" value="DUF3047"/>
</dbReference>
<proteinExistence type="predicted"/>
<evidence type="ECO:0000313" key="1">
    <source>
        <dbReference type="EMBL" id="CZF80951.1"/>
    </source>
</evidence>
<reference evidence="2" key="1">
    <citation type="submission" date="2016-02" db="EMBL/GenBank/DDBJ databases">
        <authorList>
            <person name="Rodrigo-Torres Lidia"/>
            <person name="Arahal R.David."/>
        </authorList>
    </citation>
    <scope>NUCLEOTIDE SEQUENCE [LARGE SCALE GENOMIC DNA]</scope>
    <source>
        <strain evidence="2">CECT 9029</strain>
    </source>
</reference>
<evidence type="ECO:0008006" key="3">
    <source>
        <dbReference type="Google" id="ProtNLM"/>
    </source>
</evidence>
<organism evidence="1 2">
    <name type="scientific">Grimontia celer</name>
    <dbReference type="NCBI Taxonomy" id="1796497"/>
    <lineage>
        <taxon>Bacteria</taxon>
        <taxon>Pseudomonadati</taxon>
        <taxon>Pseudomonadota</taxon>
        <taxon>Gammaproteobacteria</taxon>
        <taxon>Vibrionales</taxon>
        <taxon>Vibrionaceae</taxon>
        <taxon>Grimontia</taxon>
    </lineage>
</organism>
<dbReference type="STRING" id="1796497.GCE9029_02303"/>
<dbReference type="Proteomes" id="UP000071641">
    <property type="component" value="Unassembled WGS sequence"/>
</dbReference>
<dbReference type="Pfam" id="PF11249">
    <property type="entry name" value="DUF3047"/>
    <property type="match status" value="1"/>
</dbReference>
<dbReference type="AlphaFoldDB" id="A0A128F3U5"/>
<accession>A0A128F3U5</accession>
<gene>
    <name evidence="1" type="ORF">GCE9029_02303</name>
</gene>
<protein>
    <recommendedName>
        <fullName evidence="3">DUF3047 domain-containing protein</fullName>
    </recommendedName>
</protein>
<sequence length="231" mass="26928">MMRRNPFLSFIPKTGMIRLSRWTYAWLPTLFLLQFSAEANVVLDYQDLSEWQVKAFKNETRYRLIDDESVNRQVLYGESHDAASGLIMEKEIDLTKTPWLSWQWKVDTFPTTDNEKLKTQDDFAWRLSVTVVPGMTMMSSRTIVYVWTPNQPENSFWPNPFAPKRFKMLAVTSGEQKNEWVTVSRNVREDFLRLYGKDYKTLSVVAVTSDSDNSQSETSAYITPLTFSESP</sequence>
<name>A0A128F3U5_9GAMM</name>
<evidence type="ECO:0000313" key="2">
    <source>
        <dbReference type="Proteomes" id="UP000071641"/>
    </source>
</evidence>